<gene>
    <name evidence="2" type="ORF">A2725_02790</name>
</gene>
<sequence>MYVYLYDNYLRSKKFDSTVKAIETRLTDFEIAGKIIRLQNFTNTEAIIEEEIKKGATVIVIVGNDETFGRVLSRGAACRVLFGFLPVGPKNTIAEVLGIPEGEDACDVLSQRRKINLDIGWISNRNRYFISQLYIPASDITVEYDEKFKVFGKHKKMELVVCNLQPFVWNRKGKEDFIVHPQDGKLEAFLRPMSGKGMFSDKYEDPSLFPFEEMVITGSKPFQVEADGTITKETKIVIKLAKNRIEMIVGKDRRF</sequence>
<name>A0A1F6LGR6_9BACT</name>
<proteinExistence type="predicted"/>
<comment type="caution">
    <text evidence="2">The sequence shown here is derived from an EMBL/GenBank/DDBJ whole genome shotgun (WGS) entry which is preliminary data.</text>
</comment>
<protein>
    <recommendedName>
        <fullName evidence="1">DAGKc domain-containing protein</fullName>
    </recommendedName>
</protein>
<evidence type="ECO:0000259" key="1">
    <source>
        <dbReference type="Pfam" id="PF00781"/>
    </source>
</evidence>
<dbReference type="Gene3D" id="3.40.50.10330">
    <property type="entry name" value="Probable inorganic polyphosphate/atp-NAD kinase, domain 1"/>
    <property type="match status" value="1"/>
</dbReference>
<dbReference type="InterPro" id="IPR017438">
    <property type="entry name" value="ATP-NAD_kinase_N"/>
</dbReference>
<organism evidence="2 3">
    <name type="scientific">Candidatus Magasanikbacteria bacterium RIFCSPHIGHO2_01_FULL_33_34</name>
    <dbReference type="NCBI Taxonomy" id="1798671"/>
    <lineage>
        <taxon>Bacteria</taxon>
        <taxon>Candidatus Magasanikiibacteriota</taxon>
    </lineage>
</organism>
<dbReference type="SUPFAM" id="SSF111331">
    <property type="entry name" value="NAD kinase/diacylglycerol kinase-like"/>
    <property type="match status" value="1"/>
</dbReference>
<dbReference type="AlphaFoldDB" id="A0A1F6LGR6"/>
<dbReference type="InterPro" id="IPR016064">
    <property type="entry name" value="NAD/diacylglycerol_kinase_sf"/>
</dbReference>
<accession>A0A1F6LGR6</accession>
<dbReference type="Proteomes" id="UP000177067">
    <property type="component" value="Unassembled WGS sequence"/>
</dbReference>
<dbReference type="InterPro" id="IPR001206">
    <property type="entry name" value="Diacylglycerol_kinase_cat_dom"/>
</dbReference>
<feature type="domain" description="DAGKc" evidence="1">
    <location>
        <begin position="13"/>
        <end position="120"/>
    </location>
</feature>
<dbReference type="GO" id="GO:0016301">
    <property type="term" value="F:kinase activity"/>
    <property type="evidence" value="ECO:0007669"/>
    <property type="project" value="InterPro"/>
</dbReference>
<evidence type="ECO:0000313" key="2">
    <source>
        <dbReference type="EMBL" id="OGH58602.1"/>
    </source>
</evidence>
<evidence type="ECO:0000313" key="3">
    <source>
        <dbReference type="Proteomes" id="UP000177067"/>
    </source>
</evidence>
<dbReference type="EMBL" id="MFPS01000009">
    <property type="protein sequence ID" value="OGH58602.1"/>
    <property type="molecule type" value="Genomic_DNA"/>
</dbReference>
<dbReference type="Pfam" id="PF00781">
    <property type="entry name" value="DAGK_cat"/>
    <property type="match status" value="1"/>
</dbReference>
<reference evidence="2 3" key="1">
    <citation type="journal article" date="2016" name="Nat. Commun.">
        <title>Thousands of microbial genomes shed light on interconnected biogeochemical processes in an aquifer system.</title>
        <authorList>
            <person name="Anantharaman K."/>
            <person name="Brown C.T."/>
            <person name="Hug L.A."/>
            <person name="Sharon I."/>
            <person name="Castelle C.J."/>
            <person name="Probst A.J."/>
            <person name="Thomas B.C."/>
            <person name="Singh A."/>
            <person name="Wilkins M.J."/>
            <person name="Karaoz U."/>
            <person name="Brodie E.L."/>
            <person name="Williams K.H."/>
            <person name="Hubbard S.S."/>
            <person name="Banfield J.F."/>
        </authorList>
    </citation>
    <scope>NUCLEOTIDE SEQUENCE [LARGE SCALE GENOMIC DNA]</scope>
</reference>